<proteinExistence type="predicted"/>
<dbReference type="InterPro" id="IPR036770">
    <property type="entry name" value="Ankyrin_rpt-contain_sf"/>
</dbReference>
<dbReference type="Proteomes" id="UP000672032">
    <property type="component" value="Chromosome 6"/>
</dbReference>
<reference evidence="1" key="1">
    <citation type="submission" date="2020-10" db="EMBL/GenBank/DDBJ databases">
        <title>Genome Sequence of Monilinia vaccinii-corymbosi Sheds Light on Mummy Berry Disease Infection of Blueberry and Mating Type.</title>
        <authorList>
            <person name="Yow A.G."/>
            <person name="Zhang Y."/>
            <person name="Bansal K."/>
            <person name="Eacker S.M."/>
            <person name="Sullivan S."/>
            <person name="Liachko I."/>
            <person name="Cubeta M.A."/>
            <person name="Rollins J.A."/>
            <person name="Ashrafi H."/>
        </authorList>
    </citation>
    <scope>NUCLEOTIDE SEQUENCE</scope>
    <source>
        <strain evidence="1">RL-1</strain>
    </source>
</reference>
<protein>
    <submittedName>
        <fullName evidence="1">Uncharacterized protein</fullName>
    </submittedName>
</protein>
<name>A0A8A3PLV3_9HELO</name>
<dbReference type="PANTHER" id="PTHR10039:SF5">
    <property type="entry name" value="NACHT DOMAIN-CONTAINING PROTEIN"/>
    <property type="match status" value="1"/>
</dbReference>
<evidence type="ECO:0000313" key="1">
    <source>
        <dbReference type="EMBL" id="QSZ35983.1"/>
    </source>
</evidence>
<evidence type="ECO:0000313" key="2">
    <source>
        <dbReference type="Proteomes" id="UP000672032"/>
    </source>
</evidence>
<dbReference type="Gene3D" id="1.25.40.20">
    <property type="entry name" value="Ankyrin repeat-containing domain"/>
    <property type="match status" value="1"/>
</dbReference>
<dbReference type="EMBL" id="CP063410">
    <property type="protein sequence ID" value="QSZ35983.1"/>
    <property type="molecule type" value="Genomic_DNA"/>
</dbReference>
<gene>
    <name evidence="1" type="ORF">DSL72_007105</name>
</gene>
<keyword evidence="2" id="KW-1185">Reference proteome</keyword>
<accession>A0A8A3PLV3</accession>
<dbReference type="PANTHER" id="PTHR10039">
    <property type="entry name" value="AMELOGENIN"/>
    <property type="match status" value="1"/>
</dbReference>
<sequence length="584" mass="66505">MLTPNVCGGNGIWYQTFNGKRLLSSLHLVIMMNPLDALSLAGTFMCICSDATELSTELNIRLKNPKVTATGRRRKWQTLKQALKSVWSEKELIALMNRLALLRDSMQMHIVIDVRRDQLNLISSSQTSRFDSFDSSTQTIITALLKHDDEVRKSVQDQTAAITQVLGRMELLAETQTFSASIVRQVKKVEDHCKIVSRADGVFLWVKLVVGEILKGLENKDNLQDLQERIEIIPFDFEDLFSSMLGSIDPFYNRKPALIFLIVLAASVHGRSAKLLDTLSLSFALDYCANRGGNIRFDAQDLQMRNTKIRNLLKILYLHHSVREYLERPDIRQRFSKHIPGTDFEPYTALVWSYVKELETSEARRKILHENHRLNLFKTTVLHYSHKAELTGSDGYIKSLDAFETSTHDPRLKSTIWAPKDLSSFMHIAVNWGMEQMENSDSLRDRVPPSPRIVGLLLTHGAQPNRKMKDFSALREWTAFEMAIRNFCAILLPADTGEGSNHQYSDKEKSSVSKHLEIIIVMLDDGADPNTPLNYQGGTIMPRTLLIETMRKSWRSKEIVVDQIFAKNGGKLKLSTVRKWMLAG</sequence>
<dbReference type="OrthoDB" id="443402at2759"/>
<dbReference type="AlphaFoldDB" id="A0A8A3PLV3"/>
<organism evidence="1 2">
    <name type="scientific">Monilinia vaccinii-corymbosi</name>
    <dbReference type="NCBI Taxonomy" id="61207"/>
    <lineage>
        <taxon>Eukaryota</taxon>
        <taxon>Fungi</taxon>
        <taxon>Dikarya</taxon>
        <taxon>Ascomycota</taxon>
        <taxon>Pezizomycotina</taxon>
        <taxon>Leotiomycetes</taxon>
        <taxon>Helotiales</taxon>
        <taxon>Sclerotiniaceae</taxon>
        <taxon>Monilinia</taxon>
    </lineage>
</organism>